<protein>
    <submittedName>
        <fullName evidence="3">RNA-directed DNA polymerase-like protein</fullName>
    </submittedName>
</protein>
<dbReference type="InterPro" id="IPR053134">
    <property type="entry name" value="RNA-dir_DNA_polymerase"/>
</dbReference>
<dbReference type="OrthoDB" id="1667550at2759"/>
<accession>A0A5B6UXE5</accession>
<dbReference type="Gene3D" id="3.30.70.270">
    <property type="match status" value="2"/>
</dbReference>
<feature type="domain" description="Reverse transcriptase" evidence="2">
    <location>
        <begin position="64"/>
        <end position="118"/>
    </location>
</feature>
<keyword evidence="3" id="KW-0548">Nucleotidyltransferase</keyword>
<dbReference type="GO" id="GO:0003964">
    <property type="term" value="F:RNA-directed DNA polymerase activity"/>
    <property type="evidence" value="ECO:0007669"/>
    <property type="project" value="UniProtKB-KW"/>
</dbReference>
<dbReference type="InterPro" id="IPR043128">
    <property type="entry name" value="Rev_trsase/Diguanyl_cyclase"/>
</dbReference>
<feature type="transmembrane region" description="Helical" evidence="1">
    <location>
        <begin position="137"/>
        <end position="158"/>
    </location>
</feature>
<keyword evidence="3" id="KW-0808">Transferase</keyword>
<dbReference type="EMBL" id="SMMG02000009">
    <property type="protein sequence ID" value="KAA3462243.1"/>
    <property type="molecule type" value="Genomic_DNA"/>
</dbReference>
<organism evidence="3 4">
    <name type="scientific">Gossypium australe</name>
    <dbReference type="NCBI Taxonomy" id="47621"/>
    <lineage>
        <taxon>Eukaryota</taxon>
        <taxon>Viridiplantae</taxon>
        <taxon>Streptophyta</taxon>
        <taxon>Embryophyta</taxon>
        <taxon>Tracheophyta</taxon>
        <taxon>Spermatophyta</taxon>
        <taxon>Magnoliopsida</taxon>
        <taxon>eudicotyledons</taxon>
        <taxon>Gunneridae</taxon>
        <taxon>Pentapetalae</taxon>
        <taxon>rosids</taxon>
        <taxon>malvids</taxon>
        <taxon>Malvales</taxon>
        <taxon>Malvaceae</taxon>
        <taxon>Malvoideae</taxon>
        <taxon>Gossypium</taxon>
    </lineage>
</organism>
<reference evidence="4" key="1">
    <citation type="journal article" date="2019" name="Plant Biotechnol. J.">
        <title>Genome sequencing of the Australian wild diploid species Gossypium australe highlights disease resistance and delayed gland morphogenesis.</title>
        <authorList>
            <person name="Cai Y."/>
            <person name="Cai X."/>
            <person name="Wang Q."/>
            <person name="Wang P."/>
            <person name="Zhang Y."/>
            <person name="Cai C."/>
            <person name="Xu Y."/>
            <person name="Wang K."/>
            <person name="Zhou Z."/>
            <person name="Wang C."/>
            <person name="Geng S."/>
            <person name="Li B."/>
            <person name="Dong Q."/>
            <person name="Hou Y."/>
            <person name="Wang H."/>
            <person name="Ai P."/>
            <person name="Liu Z."/>
            <person name="Yi F."/>
            <person name="Sun M."/>
            <person name="An G."/>
            <person name="Cheng J."/>
            <person name="Zhang Y."/>
            <person name="Shi Q."/>
            <person name="Xie Y."/>
            <person name="Shi X."/>
            <person name="Chang Y."/>
            <person name="Huang F."/>
            <person name="Chen Y."/>
            <person name="Hong S."/>
            <person name="Mi L."/>
            <person name="Sun Q."/>
            <person name="Zhang L."/>
            <person name="Zhou B."/>
            <person name="Peng R."/>
            <person name="Zhang X."/>
            <person name="Liu F."/>
        </authorList>
    </citation>
    <scope>NUCLEOTIDE SEQUENCE [LARGE SCALE GENOMIC DNA]</scope>
    <source>
        <strain evidence="4">cv. PA1801</strain>
    </source>
</reference>
<dbReference type="SUPFAM" id="SSF56672">
    <property type="entry name" value="DNA/RNA polymerases"/>
    <property type="match status" value="1"/>
</dbReference>
<dbReference type="AlphaFoldDB" id="A0A5B6UXE5"/>
<keyword evidence="3" id="KW-0695">RNA-directed DNA polymerase</keyword>
<keyword evidence="1" id="KW-0472">Membrane</keyword>
<dbReference type="PANTHER" id="PTHR24559:SF444">
    <property type="entry name" value="REVERSE TRANSCRIPTASE DOMAIN-CONTAINING PROTEIN"/>
    <property type="match status" value="1"/>
</dbReference>
<dbReference type="Pfam" id="PF00078">
    <property type="entry name" value="RVT_1"/>
    <property type="match status" value="1"/>
</dbReference>
<dbReference type="FunFam" id="3.30.70.270:FF:000003">
    <property type="entry name" value="Transposon Ty3-G Gag-Pol polyprotein"/>
    <property type="match status" value="1"/>
</dbReference>
<keyword evidence="1" id="KW-1133">Transmembrane helix</keyword>
<evidence type="ECO:0000313" key="3">
    <source>
        <dbReference type="EMBL" id="KAA3462243.1"/>
    </source>
</evidence>
<evidence type="ECO:0000259" key="2">
    <source>
        <dbReference type="Pfam" id="PF00078"/>
    </source>
</evidence>
<evidence type="ECO:0000313" key="4">
    <source>
        <dbReference type="Proteomes" id="UP000325315"/>
    </source>
</evidence>
<dbReference type="InterPro" id="IPR043502">
    <property type="entry name" value="DNA/RNA_pol_sf"/>
</dbReference>
<dbReference type="PANTHER" id="PTHR24559">
    <property type="entry name" value="TRANSPOSON TY3-I GAG-POL POLYPROTEIN"/>
    <property type="match status" value="1"/>
</dbReference>
<comment type="caution">
    <text evidence="3">The sequence shown here is derived from an EMBL/GenBank/DDBJ whole genome shotgun (WGS) entry which is preliminary data.</text>
</comment>
<proteinExistence type="predicted"/>
<keyword evidence="4" id="KW-1185">Reference proteome</keyword>
<evidence type="ECO:0000256" key="1">
    <source>
        <dbReference type="SAM" id="Phobius"/>
    </source>
</evidence>
<keyword evidence="1" id="KW-0812">Transmembrane</keyword>
<dbReference type="Proteomes" id="UP000325315">
    <property type="component" value="Unassembled WGS sequence"/>
</dbReference>
<gene>
    <name evidence="3" type="ORF">EPI10_028745</name>
</gene>
<name>A0A5B6UXE5_9ROSI</name>
<sequence>MKKDGTMQLNKVTIMNKYSLPCIDNLFDKLKMAIVFSKIDFRLGYYQLRVKEIDVPKTTFWTRFVVAFIDDMLIYSKDETQHAQHLSIVLQTLCEKQLYVKFSKCEFWLREVGFLGYVVSTILNWKPPKNITEVRSFLRLIGYYIYFVKGFSMIELLMT</sequence>
<dbReference type="CDD" id="cd01647">
    <property type="entry name" value="RT_LTR"/>
    <property type="match status" value="1"/>
</dbReference>
<dbReference type="InterPro" id="IPR000477">
    <property type="entry name" value="RT_dom"/>
</dbReference>